<dbReference type="InterPro" id="IPR023631">
    <property type="entry name" value="Amidase_dom"/>
</dbReference>
<dbReference type="AlphaFoldDB" id="A0A433QBM3"/>
<dbReference type="GO" id="GO:0030956">
    <property type="term" value="C:glutamyl-tRNA(Gln) amidotransferase complex"/>
    <property type="evidence" value="ECO:0007669"/>
    <property type="project" value="TreeGrafter"/>
</dbReference>
<dbReference type="GO" id="GO:0070681">
    <property type="term" value="P:glutaminyl-tRNAGln biosynthesis via transamidation"/>
    <property type="evidence" value="ECO:0007669"/>
    <property type="project" value="TreeGrafter"/>
</dbReference>
<evidence type="ECO:0000259" key="1">
    <source>
        <dbReference type="Pfam" id="PF01425"/>
    </source>
</evidence>
<dbReference type="InterPro" id="IPR000120">
    <property type="entry name" value="Amidase"/>
</dbReference>
<dbReference type="Pfam" id="PF01425">
    <property type="entry name" value="Amidase"/>
    <property type="match status" value="1"/>
</dbReference>
<sequence length="78" mass="8384">MPVAVKDNFCTTQISSLCGSAIIKGFTSPYDVTVVHLRKAGAVVMGKTNLDEFKMGSANIHSSFGPVYNPHDLRKGKV</sequence>
<dbReference type="Gene3D" id="3.90.1300.10">
    <property type="entry name" value="Amidase signature (AS) domain"/>
    <property type="match status" value="1"/>
</dbReference>
<name>A0A433QBM3_9FUNG</name>
<protein>
    <submittedName>
        <fullName evidence="2">Amidase</fullName>
    </submittedName>
</protein>
<evidence type="ECO:0000313" key="3">
    <source>
        <dbReference type="Proteomes" id="UP000274822"/>
    </source>
</evidence>
<accession>A0A433QBM3</accession>
<dbReference type="GO" id="GO:0005739">
    <property type="term" value="C:mitochondrion"/>
    <property type="evidence" value="ECO:0007669"/>
    <property type="project" value="TreeGrafter"/>
</dbReference>
<evidence type="ECO:0000313" key="2">
    <source>
        <dbReference type="EMBL" id="RUS27200.1"/>
    </source>
</evidence>
<dbReference type="Proteomes" id="UP000274822">
    <property type="component" value="Unassembled WGS sequence"/>
</dbReference>
<comment type="caution">
    <text evidence="2">The sequence shown here is derived from an EMBL/GenBank/DDBJ whole genome shotgun (WGS) entry which is preliminary data.</text>
</comment>
<dbReference type="PANTHER" id="PTHR11895">
    <property type="entry name" value="TRANSAMIDASE"/>
    <property type="match status" value="1"/>
</dbReference>
<organism evidence="2 3">
    <name type="scientific">Jimgerdemannia flammicorona</name>
    <dbReference type="NCBI Taxonomy" id="994334"/>
    <lineage>
        <taxon>Eukaryota</taxon>
        <taxon>Fungi</taxon>
        <taxon>Fungi incertae sedis</taxon>
        <taxon>Mucoromycota</taxon>
        <taxon>Mucoromycotina</taxon>
        <taxon>Endogonomycetes</taxon>
        <taxon>Endogonales</taxon>
        <taxon>Endogonaceae</taxon>
        <taxon>Jimgerdemannia</taxon>
    </lineage>
</organism>
<dbReference type="SUPFAM" id="SSF75304">
    <property type="entry name" value="Amidase signature (AS) enzymes"/>
    <property type="match status" value="1"/>
</dbReference>
<dbReference type="InterPro" id="IPR036928">
    <property type="entry name" value="AS_sf"/>
</dbReference>
<dbReference type="GO" id="GO:0050567">
    <property type="term" value="F:glutaminyl-tRNA synthase (glutamine-hydrolyzing) activity"/>
    <property type="evidence" value="ECO:0007669"/>
    <property type="project" value="TreeGrafter"/>
</dbReference>
<proteinExistence type="predicted"/>
<feature type="domain" description="Amidase" evidence="1">
    <location>
        <begin position="1"/>
        <end position="74"/>
    </location>
</feature>
<gene>
    <name evidence="2" type="ORF">BC938DRAFT_483597</name>
</gene>
<dbReference type="GO" id="GO:0032543">
    <property type="term" value="P:mitochondrial translation"/>
    <property type="evidence" value="ECO:0007669"/>
    <property type="project" value="TreeGrafter"/>
</dbReference>
<dbReference type="EMBL" id="RBNJ01008860">
    <property type="protein sequence ID" value="RUS27200.1"/>
    <property type="molecule type" value="Genomic_DNA"/>
</dbReference>
<reference evidence="2 3" key="1">
    <citation type="journal article" date="2018" name="New Phytol.">
        <title>Phylogenomics of Endogonaceae and evolution of mycorrhizas within Mucoromycota.</title>
        <authorList>
            <person name="Chang Y."/>
            <person name="Desiro A."/>
            <person name="Na H."/>
            <person name="Sandor L."/>
            <person name="Lipzen A."/>
            <person name="Clum A."/>
            <person name="Barry K."/>
            <person name="Grigoriev I.V."/>
            <person name="Martin F.M."/>
            <person name="Stajich J.E."/>
            <person name="Smith M.E."/>
            <person name="Bonito G."/>
            <person name="Spatafora J.W."/>
        </authorList>
    </citation>
    <scope>NUCLEOTIDE SEQUENCE [LARGE SCALE GENOMIC DNA]</scope>
    <source>
        <strain evidence="2 3">AD002</strain>
    </source>
</reference>
<keyword evidence="3" id="KW-1185">Reference proteome</keyword>
<dbReference type="PANTHER" id="PTHR11895:SF7">
    <property type="entry name" value="GLUTAMYL-TRNA(GLN) AMIDOTRANSFERASE SUBUNIT A, MITOCHONDRIAL"/>
    <property type="match status" value="1"/>
</dbReference>